<dbReference type="PANTHER" id="PTHR43071:SF1">
    <property type="entry name" value="2-AMINO-4-HYDROXY-6-HYDROXYMETHYLDIHYDROPTERIDINE PYROPHOSPHOKINASE"/>
    <property type="match status" value="1"/>
</dbReference>
<evidence type="ECO:0000256" key="4">
    <source>
        <dbReference type="ARBA" id="ARBA00022679"/>
    </source>
</evidence>
<gene>
    <name evidence="11" type="primary">folK</name>
    <name evidence="11" type="ORF">C3B61_14525</name>
</gene>
<evidence type="ECO:0000256" key="5">
    <source>
        <dbReference type="ARBA" id="ARBA00022741"/>
    </source>
</evidence>
<reference evidence="11 12" key="1">
    <citation type="submission" date="2018-01" db="EMBL/GenBank/DDBJ databases">
        <title>Cryobacterium sp. nov., from glaciers in China.</title>
        <authorList>
            <person name="Liu Q."/>
            <person name="Xin Y.-H."/>
        </authorList>
    </citation>
    <scope>NUCLEOTIDE SEQUENCE [LARGE SCALE GENOMIC DNA]</scope>
    <source>
        <strain evidence="11 12">TMN-42</strain>
    </source>
</reference>
<comment type="caution">
    <text evidence="11">The sequence shown here is derived from an EMBL/GenBank/DDBJ whole genome shotgun (WGS) entry which is preliminary data.</text>
</comment>
<evidence type="ECO:0000313" key="12">
    <source>
        <dbReference type="Proteomes" id="UP000237340"/>
    </source>
</evidence>
<evidence type="ECO:0000256" key="1">
    <source>
        <dbReference type="ARBA" id="ARBA00000198"/>
    </source>
</evidence>
<dbReference type="GO" id="GO:0016301">
    <property type="term" value="F:kinase activity"/>
    <property type="evidence" value="ECO:0007669"/>
    <property type="project" value="UniProtKB-KW"/>
</dbReference>
<evidence type="ECO:0000259" key="10">
    <source>
        <dbReference type="Pfam" id="PF01288"/>
    </source>
</evidence>
<dbReference type="Gene3D" id="3.30.70.560">
    <property type="entry name" value="7,8-Dihydro-6-hydroxymethylpterin-pyrophosphokinase HPPK"/>
    <property type="match status" value="1"/>
</dbReference>
<dbReference type="GO" id="GO:0005524">
    <property type="term" value="F:ATP binding"/>
    <property type="evidence" value="ECO:0007669"/>
    <property type="project" value="UniProtKB-KW"/>
</dbReference>
<proteinExistence type="predicted"/>
<feature type="region of interest" description="Disordered" evidence="9">
    <location>
        <begin position="166"/>
        <end position="215"/>
    </location>
</feature>
<keyword evidence="7" id="KW-0067">ATP-binding</keyword>
<dbReference type="Pfam" id="PF01288">
    <property type="entry name" value="HPPK"/>
    <property type="match status" value="1"/>
</dbReference>
<dbReference type="UniPathway" id="UPA00077">
    <property type="reaction ID" value="UER00155"/>
</dbReference>
<dbReference type="GO" id="GO:0046656">
    <property type="term" value="P:folic acid biosynthetic process"/>
    <property type="evidence" value="ECO:0007669"/>
    <property type="project" value="UniProtKB-KW"/>
</dbReference>
<organism evidence="11 12">
    <name type="scientific">Cryobacterium zongtaii</name>
    <dbReference type="NCBI Taxonomy" id="1259217"/>
    <lineage>
        <taxon>Bacteria</taxon>
        <taxon>Bacillati</taxon>
        <taxon>Actinomycetota</taxon>
        <taxon>Actinomycetes</taxon>
        <taxon>Micrococcales</taxon>
        <taxon>Microbacteriaceae</taxon>
        <taxon>Cryobacterium</taxon>
    </lineage>
</organism>
<dbReference type="AlphaFoldDB" id="A0A2S3ZBY3"/>
<dbReference type="GO" id="GO:0046654">
    <property type="term" value="P:tetrahydrofolate biosynthetic process"/>
    <property type="evidence" value="ECO:0007669"/>
    <property type="project" value="UniProtKB-UniPathway"/>
</dbReference>
<dbReference type="GO" id="GO:0003848">
    <property type="term" value="F:2-amino-4-hydroxy-6-hydroxymethyldihydropteridine diphosphokinase activity"/>
    <property type="evidence" value="ECO:0007669"/>
    <property type="project" value="UniProtKB-EC"/>
</dbReference>
<name>A0A2S3ZBY3_9MICO</name>
<feature type="domain" description="7,8-dihydro-6-hydroxymethylpterin-pyrophosphokinase" evidence="10">
    <location>
        <begin position="13"/>
        <end position="145"/>
    </location>
</feature>
<feature type="compositionally biased region" description="Acidic residues" evidence="9">
    <location>
        <begin position="202"/>
        <end position="215"/>
    </location>
</feature>
<dbReference type="SUPFAM" id="SSF55083">
    <property type="entry name" value="6-hydroxymethyl-7,8-dihydropterin pyrophosphokinase, HPPK"/>
    <property type="match status" value="1"/>
</dbReference>
<accession>A0A2S3ZBY3</accession>
<evidence type="ECO:0000256" key="6">
    <source>
        <dbReference type="ARBA" id="ARBA00022777"/>
    </source>
</evidence>
<comment type="pathway">
    <text evidence="2">Cofactor biosynthesis; tetrahydrofolate biosynthesis; 2-amino-4-hydroxy-6-hydroxymethyl-7,8-dihydropteridine diphosphate from 7,8-dihydroneopterin triphosphate: step 4/4.</text>
</comment>
<keyword evidence="12" id="KW-1185">Reference proteome</keyword>
<dbReference type="Proteomes" id="UP000237340">
    <property type="component" value="Unassembled WGS sequence"/>
</dbReference>
<dbReference type="NCBIfam" id="TIGR01498">
    <property type="entry name" value="folK"/>
    <property type="match status" value="1"/>
</dbReference>
<dbReference type="RefSeq" id="WP_103461326.1">
    <property type="nucleotide sequence ID" value="NZ_PPXD01000023.1"/>
</dbReference>
<dbReference type="InterPro" id="IPR000550">
    <property type="entry name" value="Hppk"/>
</dbReference>
<evidence type="ECO:0000256" key="2">
    <source>
        <dbReference type="ARBA" id="ARBA00005051"/>
    </source>
</evidence>
<evidence type="ECO:0000256" key="7">
    <source>
        <dbReference type="ARBA" id="ARBA00022840"/>
    </source>
</evidence>
<keyword evidence="5" id="KW-0547">Nucleotide-binding</keyword>
<dbReference type="InterPro" id="IPR035907">
    <property type="entry name" value="Hppk_sf"/>
</dbReference>
<protein>
    <recommendedName>
        <fullName evidence="3">2-amino-4-hydroxy-6-hydroxymethyldihydropteridine diphosphokinase</fullName>
        <ecNumber evidence="3">2.7.6.3</ecNumber>
    </recommendedName>
</protein>
<sequence>MTDAAAAPARTAVLALGSNLGDREGTLAAAVRAVAELPGAQLTAISPVYASDAVKPDGVDRTAPGYLNLVVSVLWTGEPHALLDAVNAIENDHGRVREERWGDRTLDIDLICLGDLRIDDDRLTLPHPRAGERDFVLAPWLDIDPDAELPGRGRVRELLAVAARTARAHPVTASTDPAHTEVAHTETLHETPGRPRPGTPDDLTDDLPENEDDRR</sequence>
<evidence type="ECO:0000313" key="11">
    <source>
        <dbReference type="EMBL" id="POH63414.1"/>
    </source>
</evidence>
<dbReference type="PANTHER" id="PTHR43071">
    <property type="entry name" value="2-AMINO-4-HYDROXY-6-HYDROXYMETHYLDIHYDROPTERIDINE PYROPHOSPHOKINASE"/>
    <property type="match status" value="1"/>
</dbReference>
<evidence type="ECO:0000256" key="9">
    <source>
        <dbReference type="SAM" id="MobiDB-lite"/>
    </source>
</evidence>
<dbReference type="EMBL" id="PPXD01000023">
    <property type="protein sequence ID" value="POH63414.1"/>
    <property type="molecule type" value="Genomic_DNA"/>
</dbReference>
<evidence type="ECO:0000256" key="8">
    <source>
        <dbReference type="ARBA" id="ARBA00022909"/>
    </source>
</evidence>
<keyword evidence="6 11" id="KW-0418">Kinase</keyword>
<dbReference type="CDD" id="cd00483">
    <property type="entry name" value="HPPK"/>
    <property type="match status" value="1"/>
</dbReference>
<keyword evidence="4" id="KW-0808">Transferase</keyword>
<evidence type="ECO:0000256" key="3">
    <source>
        <dbReference type="ARBA" id="ARBA00013253"/>
    </source>
</evidence>
<feature type="compositionally biased region" description="Basic and acidic residues" evidence="9">
    <location>
        <begin position="178"/>
        <end position="193"/>
    </location>
</feature>
<comment type="catalytic activity">
    <reaction evidence="1">
        <text>6-hydroxymethyl-7,8-dihydropterin + ATP = (7,8-dihydropterin-6-yl)methyl diphosphate + AMP + H(+)</text>
        <dbReference type="Rhea" id="RHEA:11412"/>
        <dbReference type="ChEBI" id="CHEBI:15378"/>
        <dbReference type="ChEBI" id="CHEBI:30616"/>
        <dbReference type="ChEBI" id="CHEBI:44841"/>
        <dbReference type="ChEBI" id="CHEBI:72950"/>
        <dbReference type="ChEBI" id="CHEBI:456215"/>
        <dbReference type="EC" id="2.7.6.3"/>
    </reaction>
</comment>
<dbReference type="EC" id="2.7.6.3" evidence="3"/>
<keyword evidence="8" id="KW-0289">Folate biosynthesis</keyword>